<evidence type="ECO:0000256" key="5">
    <source>
        <dbReference type="ARBA" id="ARBA00022670"/>
    </source>
</evidence>
<evidence type="ECO:0000256" key="2">
    <source>
        <dbReference type="ARBA" id="ARBA00004401"/>
    </source>
</evidence>
<dbReference type="GO" id="GO:0009003">
    <property type="term" value="F:signal peptidase activity"/>
    <property type="evidence" value="ECO:0007669"/>
    <property type="project" value="UniProtKB-EC"/>
</dbReference>
<comment type="subcellular location">
    <subcellularLocation>
        <location evidence="2">Cell membrane</location>
        <topology evidence="2">Single-pass type II membrane protein</topology>
    </subcellularLocation>
    <subcellularLocation>
        <location evidence="9">Membrane</location>
        <topology evidence="9">Single-pass type II membrane protein</topology>
    </subcellularLocation>
</comment>
<feature type="active site" evidence="7">
    <location>
        <position position="133"/>
    </location>
</feature>
<keyword evidence="6 8" id="KW-0378">Hydrolase</keyword>
<dbReference type="PROSITE" id="PS00760">
    <property type="entry name" value="SPASE_I_2"/>
    <property type="match status" value="1"/>
</dbReference>
<dbReference type="NCBIfam" id="TIGR02227">
    <property type="entry name" value="sigpep_I_bact"/>
    <property type="match status" value="1"/>
</dbReference>
<dbReference type="CDD" id="cd06530">
    <property type="entry name" value="S26_SPase_I"/>
    <property type="match status" value="1"/>
</dbReference>
<feature type="region of interest" description="Disordered" evidence="10">
    <location>
        <begin position="220"/>
        <end position="263"/>
    </location>
</feature>
<evidence type="ECO:0000313" key="12">
    <source>
        <dbReference type="EMBL" id="WNZ21870.1"/>
    </source>
</evidence>
<comment type="catalytic activity">
    <reaction evidence="1 8">
        <text>Cleavage of hydrophobic, N-terminal signal or leader sequences from secreted and periplasmic proteins.</text>
        <dbReference type="EC" id="3.4.21.89"/>
    </reaction>
</comment>
<dbReference type="PANTHER" id="PTHR43390:SF1">
    <property type="entry name" value="CHLOROPLAST PROCESSING PEPTIDASE"/>
    <property type="match status" value="1"/>
</dbReference>
<evidence type="ECO:0000256" key="3">
    <source>
        <dbReference type="ARBA" id="ARBA00009370"/>
    </source>
</evidence>
<dbReference type="SUPFAM" id="SSF51306">
    <property type="entry name" value="LexA/Signal peptidase"/>
    <property type="match status" value="1"/>
</dbReference>
<dbReference type="InterPro" id="IPR000223">
    <property type="entry name" value="Pept_S26A_signal_pept_1"/>
</dbReference>
<feature type="active site" evidence="7">
    <location>
        <position position="76"/>
    </location>
</feature>
<proteinExistence type="inferred from homology"/>
<dbReference type="Gene3D" id="2.10.109.10">
    <property type="entry name" value="Umud Fragment, subunit A"/>
    <property type="match status" value="1"/>
</dbReference>
<dbReference type="InterPro" id="IPR019756">
    <property type="entry name" value="Pept_S26A_signal_pept_1_Ser-AS"/>
</dbReference>
<comment type="similarity">
    <text evidence="3 9">Belongs to the peptidase S26 family.</text>
</comment>
<dbReference type="InterPro" id="IPR036286">
    <property type="entry name" value="LexA/Signal_pep-like_sf"/>
</dbReference>
<gene>
    <name evidence="12" type="primary">lepB</name>
    <name evidence="12" type="ORF">HJG54_02620</name>
</gene>
<sequence length="263" mass="28636">MPTNPNPDFSSETEHSKQPTPTGSSSKSPGKSTGRPPQKDSEGGWKEVAKTIGLSLVLALGIRQFVAEARYIPSESMVPTLQINDRLIVEKLSYRFHSPERGDIIVFMPPDAAGRYCLGIQDPNVRIKDAFIKRVVALPGEKVEVREGTVFINDRPLQESYIAAKPEYQLPPSIVPPDSFLVLGDNRNNSCDGHFWGPVPSENIIGRAAFRFWPPSRMGGISEQQPVLGPPQPPASLVQPTPLEPQPLESPGQPIPGAPPAQP</sequence>
<feature type="compositionally biased region" description="Pro residues" evidence="10">
    <location>
        <begin position="253"/>
        <end position="263"/>
    </location>
</feature>
<dbReference type="InterPro" id="IPR019758">
    <property type="entry name" value="Pept_S26A_signal_pept_1_CS"/>
</dbReference>
<feature type="region of interest" description="Disordered" evidence="10">
    <location>
        <begin position="1"/>
        <end position="44"/>
    </location>
</feature>
<evidence type="ECO:0000256" key="7">
    <source>
        <dbReference type="PIRSR" id="PIRSR600223-1"/>
    </source>
</evidence>
<dbReference type="PANTHER" id="PTHR43390">
    <property type="entry name" value="SIGNAL PEPTIDASE I"/>
    <property type="match status" value="1"/>
</dbReference>
<feature type="compositionally biased region" description="Low complexity" evidence="10">
    <location>
        <begin position="18"/>
        <end position="34"/>
    </location>
</feature>
<keyword evidence="5 8" id="KW-0645">Protease</keyword>
<name>A0AA97AEC2_9CYAN</name>
<dbReference type="GO" id="GO:0004252">
    <property type="term" value="F:serine-type endopeptidase activity"/>
    <property type="evidence" value="ECO:0007669"/>
    <property type="project" value="InterPro"/>
</dbReference>
<evidence type="ECO:0000256" key="4">
    <source>
        <dbReference type="ARBA" id="ARBA00013208"/>
    </source>
</evidence>
<evidence type="ECO:0000259" key="11">
    <source>
        <dbReference type="Pfam" id="PF10502"/>
    </source>
</evidence>
<evidence type="ECO:0000256" key="6">
    <source>
        <dbReference type="ARBA" id="ARBA00022801"/>
    </source>
</evidence>
<dbReference type="EMBL" id="CP053586">
    <property type="protein sequence ID" value="WNZ21870.1"/>
    <property type="molecule type" value="Genomic_DNA"/>
</dbReference>
<dbReference type="InterPro" id="IPR019757">
    <property type="entry name" value="Pept_S26A_signal_pept_1_Lys-AS"/>
</dbReference>
<dbReference type="Pfam" id="PF10502">
    <property type="entry name" value="Peptidase_S26"/>
    <property type="match status" value="1"/>
</dbReference>
<dbReference type="EC" id="3.4.21.89" evidence="4 8"/>
<evidence type="ECO:0000256" key="8">
    <source>
        <dbReference type="RuleBase" id="RU003993"/>
    </source>
</evidence>
<dbReference type="PROSITE" id="PS00761">
    <property type="entry name" value="SPASE_I_3"/>
    <property type="match status" value="1"/>
</dbReference>
<reference evidence="12" key="1">
    <citation type="submission" date="2020-05" db="EMBL/GenBank/DDBJ databases">
        <authorList>
            <person name="Zhu T."/>
            <person name="Keshari N."/>
            <person name="Lu X."/>
        </authorList>
    </citation>
    <scope>NUCLEOTIDE SEQUENCE</scope>
    <source>
        <strain evidence="12">NK1-12</strain>
    </source>
</reference>
<feature type="domain" description="Peptidase S26" evidence="11">
    <location>
        <begin position="45"/>
        <end position="213"/>
    </location>
</feature>
<dbReference type="InterPro" id="IPR019533">
    <property type="entry name" value="Peptidase_S26"/>
</dbReference>
<evidence type="ECO:0000256" key="10">
    <source>
        <dbReference type="SAM" id="MobiDB-lite"/>
    </source>
</evidence>
<dbReference type="PROSITE" id="PS00501">
    <property type="entry name" value="SPASE_I_1"/>
    <property type="match status" value="1"/>
</dbReference>
<dbReference type="GO" id="GO:0006465">
    <property type="term" value="P:signal peptide processing"/>
    <property type="evidence" value="ECO:0007669"/>
    <property type="project" value="InterPro"/>
</dbReference>
<organism evidence="12">
    <name type="scientific">Leptolyngbya sp. NK1-12</name>
    <dbReference type="NCBI Taxonomy" id="2547451"/>
    <lineage>
        <taxon>Bacteria</taxon>
        <taxon>Bacillati</taxon>
        <taxon>Cyanobacteriota</taxon>
        <taxon>Cyanophyceae</taxon>
        <taxon>Leptolyngbyales</taxon>
        <taxon>Leptolyngbyaceae</taxon>
        <taxon>Leptolyngbya group</taxon>
        <taxon>Leptolyngbya</taxon>
    </lineage>
</organism>
<dbReference type="RefSeq" id="WP_316433185.1">
    <property type="nucleotide sequence ID" value="NZ_CP053586.1"/>
</dbReference>
<evidence type="ECO:0000256" key="9">
    <source>
        <dbReference type="RuleBase" id="RU362042"/>
    </source>
</evidence>
<dbReference type="PRINTS" id="PR00727">
    <property type="entry name" value="LEADERPTASE"/>
</dbReference>
<dbReference type="GO" id="GO:0005886">
    <property type="term" value="C:plasma membrane"/>
    <property type="evidence" value="ECO:0007669"/>
    <property type="project" value="UniProtKB-SubCell"/>
</dbReference>
<dbReference type="AlphaFoldDB" id="A0AA97AEC2"/>
<accession>A0AA97AEC2</accession>
<feature type="compositionally biased region" description="Polar residues" evidence="10">
    <location>
        <begin position="1"/>
        <end position="10"/>
    </location>
</feature>
<evidence type="ECO:0000256" key="1">
    <source>
        <dbReference type="ARBA" id="ARBA00000677"/>
    </source>
</evidence>
<protein>
    <recommendedName>
        <fullName evidence="4 8">Signal peptidase I</fullName>
        <ecNumber evidence="4 8">3.4.21.89</ecNumber>
    </recommendedName>
</protein>